<evidence type="ECO:0000259" key="10">
    <source>
        <dbReference type="Pfam" id="PF02670"/>
    </source>
</evidence>
<evidence type="ECO:0000256" key="1">
    <source>
        <dbReference type="ARBA" id="ARBA00005094"/>
    </source>
</evidence>
<dbReference type="NCBIfam" id="NF009114">
    <property type="entry name" value="PRK12464.1"/>
    <property type="match status" value="1"/>
</dbReference>
<feature type="domain" description="1-deoxy-D-xylulose 5-phosphate reductoisomerase N-terminal" evidence="10">
    <location>
        <begin position="10"/>
        <end position="135"/>
    </location>
</feature>
<feature type="binding site" evidence="9">
    <location>
        <position position="16"/>
    </location>
    <ligand>
        <name>NADPH</name>
        <dbReference type="ChEBI" id="CHEBI:57783"/>
    </ligand>
</feature>
<evidence type="ECO:0000256" key="4">
    <source>
        <dbReference type="ARBA" id="ARBA00022857"/>
    </source>
</evidence>
<keyword evidence="6 9" id="KW-0464">Manganese</keyword>
<dbReference type="GO" id="GO:0051484">
    <property type="term" value="P:isopentenyl diphosphate biosynthetic process, methylerythritol 4-phosphate pathway involved in terpenoid biosynthetic process"/>
    <property type="evidence" value="ECO:0007669"/>
    <property type="project" value="UniProtKB-ARBA"/>
</dbReference>
<evidence type="ECO:0000256" key="3">
    <source>
        <dbReference type="ARBA" id="ARBA00022723"/>
    </source>
</evidence>
<evidence type="ECO:0000313" key="13">
    <source>
        <dbReference type="EMBL" id="TCT12603.1"/>
    </source>
</evidence>
<feature type="binding site" evidence="9">
    <location>
        <position position="18"/>
    </location>
    <ligand>
        <name>NADPH</name>
        <dbReference type="ChEBI" id="CHEBI:57783"/>
    </ligand>
</feature>
<feature type="binding site" evidence="9">
    <location>
        <position position="215"/>
    </location>
    <ligand>
        <name>1-deoxy-D-xylulose 5-phosphate</name>
        <dbReference type="ChEBI" id="CHEBI:57792"/>
    </ligand>
</feature>
<feature type="binding site" evidence="9">
    <location>
        <position position="179"/>
    </location>
    <ligand>
        <name>1-deoxy-D-xylulose 5-phosphate</name>
        <dbReference type="ChEBI" id="CHEBI:57792"/>
    </ligand>
</feature>
<feature type="binding site" evidence="9">
    <location>
        <position position="221"/>
    </location>
    <ligand>
        <name>1-deoxy-D-xylulose 5-phosphate</name>
        <dbReference type="ChEBI" id="CHEBI:57792"/>
    </ligand>
</feature>
<dbReference type="Pfam" id="PF02670">
    <property type="entry name" value="DXP_reductoisom"/>
    <property type="match status" value="1"/>
</dbReference>
<organism evidence="13 14">
    <name type="scientific">Tepidamorphus gemmatus</name>
    <dbReference type="NCBI Taxonomy" id="747076"/>
    <lineage>
        <taxon>Bacteria</taxon>
        <taxon>Pseudomonadati</taxon>
        <taxon>Pseudomonadota</taxon>
        <taxon>Alphaproteobacteria</taxon>
        <taxon>Hyphomicrobiales</taxon>
        <taxon>Tepidamorphaceae</taxon>
        <taxon>Tepidamorphus</taxon>
    </lineage>
</organism>
<dbReference type="UniPathway" id="UPA00056">
    <property type="reaction ID" value="UER00092"/>
</dbReference>
<accession>A0A4V2UZU9</accession>
<evidence type="ECO:0000259" key="12">
    <source>
        <dbReference type="Pfam" id="PF13288"/>
    </source>
</evidence>
<keyword evidence="9" id="KW-0460">Magnesium</keyword>
<dbReference type="FunFam" id="3.40.50.720:FF:000045">
    <property type="entry name" value="1-deoxy-D-xylulose 5-phosphate reductoisomerase"/>
    <property type="match status" value="1"/>
</dbReference>
<dbReference type="InterPro" id="IPR036291">
    <property type="entry name" value="NAD(P)-bd_dom_sf"/>
</dbReference>
<proteinExistence type="inferred from homology"/>
<dbReference type="InterPro" id="IPR013512">
    <property type="entry name" value="DXP_reductoisomerase_N"/>
</dbReference>
<feature type="binding site" evidence="9">
    <location>
        <position position="155"/>
    </location>
    <ligand>
        <name>Mn(2+)</name>
        <dbReference type="ChEBI" id="CHEBI:29035"/>
    </ligand>
</feature>
<dbReference type="OrthoDB" id="9806546at2"/>
<dbReference type="SUPFAM" id="SSF69055">
    <property type="entry name" value="1-deoxy-D-xylulose-5-phosphate reductoisomerase, C-terminal domain"/>
    <property type="match status" value="1"/>
</dbReference>
<evidence type="ECO:0000256" key="7">
    <source>
        <dbReference type="ARBA" id="ARBA00023229"/>
    </source>
</evidence>
<keyword evidence="13" id="KW-0413">Isomerase</keyword>
<dbReference type="InterPro" id="IPR036169">
    <property type="entry name" value="DXPR_C_sf"/>
</dbReference>
<dbReference type="PANTHER" id="PTHR30525:SF0">
    <property type="entry name" value="1-DEOXY-D-XYLULOSE 5-PHOSPHATE REDUCTOISOMERASE, CHLOROPLASTIC"/>
    <property type="match status" value="1"/>
</dbReference>
<feature type="binding site" evidence="9">
    <location>
        <position position="127"/>
    </location>
    <ligand>
        <name>NADPH</name>
        <dbReference type="ChEBI" id="CHEBI:57783"/>
    </ligand>
</feature>
<protein>
    <recommendedName>
        <fullName evidence="9">1-deoxy-D-xylulose 5-phosphate reductoisomerase</fullName>
        <shortName evidence="9">DXP reductoisomerase</shortName>
        <ecNumber evidence="9">1.1.1.267</ecNumber>
    </recommendedName>
    <alternativeName>
        <fullName evidence="9">1-deoxyxylulose-5-phosphate reductoisomerase</fullName>
    </alternativeName>
    <alternativeName>
        <fullName evidence="9">2-C-methyl-D-erythritol 4-phosphate synthase</fullName>
    </alternativeName>
</protein>
<dbReference type="SUPFAM" id="SSF55347">
    <property type="entry name" value="Glyceraldehyde-3-phosphate dehydrogenase-like, C-terminal domain"/>
    <property type="match status" value="1"/>
</dbReference>
<dbReference type="EMBL" id="SMAK01000002">
    <property type="protein sequence ID" value="TCT12603.1"/>
    <property type="molecule type" value="Genomic_DNA"/>
</dbReference>
<evidence type="ECO:0000313" key="14">
    <source>
        <dbReference type="Proteomes" id="UP000295678"/>
    </source>
</evidence>
<feature type="binding site" evidence="9">
    <location>
        <position position="155"/>
    </location>
    <ligand>
        <name>1-deoxy-D-xylulose 5-phosphate</name>
        <dbReference type="ChEBI" id="CHEBI:57792"/>
    </ligand>
</feature>
<feature type="binding site" evidence="9">
    <location>
        <position position="224"/>
    </location>
    <ligand>
        <name>1-deoxy-D-xylulose 5-phosphate</name>
        <dbReference type="ChEBI" id="CHEBI:57792"/>
    </ligand>
</feature>
<feature type="binding site" evidence="9">
    <location>
        <position position="154"/>
    </location>
    <ligand>
        <name>1-deoxy-D-xylulose 5-phosphate</name>
        <dbReference type="ChEBI" id="CHEBI:57792"/>
    </ligand>
</feature>
<comment type="function">
    <text evidence="9">Catalyzes the NADPH-dependent rearrangement and reduction of 1-deoxy-D-xylulose-5-phosphate (DXP) to 2-C-methyl-D-erythritol 4-phosphate (MEP).</text>
</comment>
<dbReference type="GO" id="GO:0070402">
    <property type="term" value="F:NADPH binding"/>
    <property type="evidence" value="ECO:0007669"/>
    <property type="project" value="InterPro"/>
</dbReference>
<feature type="binding site" evidence="9">
    <location>
        <position position="128"/>
    </location>
    <ligand>
        <name>1-deoxy-D-xylulose 5-phosphate</name>
        <dbReference type="ChEBI" id="CHEBI:57792"/>
    </ligand>
</feature>
<dbReference type="GO" id="GO:0030604">
    <property type="term" value="F:1-deoxy-D-xylulose-5-phosphate reductoisomerase activity"/>
    <property type="evidence" value="ECO:0007669"/>
    <property type="project" value="UniProtKB-UniRule"/>
</dbReference>
<dbReference type="InterPro" id="IPR013644">
    <property type="entry name" value="DXP_reductoisomerase_C"/>
</dbReference>
<evidence type="ECO:0000256" key="2">
    <source>
        <dbReference type="ARBA" id="ARBA00006825"/>
    </source>
</evidence>
<evidence type="ECO:0000256" key="9">
    <source>
        <dbReference type="HAMAP-Rule" id="MF_00183"/>
    </source>
</evidence>
<keyword evidence="14" id="KW-1185">Reference proteome</keyword>
<dbReference type="Gene3D" id="1.10.1740.10">
    <property type="match status" value="1"/>
</dbReference>
<comment type="pathway">
    <text evidence="1 9">Isoprenoid biosynthesis; isopentenyl diphosphate biosynthesis via DXP pathway; isopentenyl diphosphate from 1-deoxy-D-xylulose 5-phosphate: step 1/6.</text>
</comment>
<feature type="domain" description="DXP reductoisomerase C-terminal" evidence="12">
    <location>
        <begin position="264"/>
        <end position="383"/>
    </location>
</feature>
<dbReference type="Pfam" id="PF08436">
    <property type="entry name" value="DXP_redisom_C"/>
    <property type="match status" value="1"/>
</dbReference>
<feature type="binding site" evidence="9">
    <location>
        <position position="129"/>
    </location>
    <ligand>
        <name>NADPH</name>
        <dbReference type="ChEBI" id="CHEBI:57783"/>
    </ligand>
</feature>
<keyword evidence="3 9" id="KW-0479">Metal-binding</keyword>
<dbReference type="AlphaFoldDB" id="A0A4V2UZU9"/>
<dbReference type="NCBIfam" id="TIGR00243">
    <property type="entry name" value="Dxr"/>
    <property type="match status" value="1"/>
</dbReference>
<dbReference type="EC" id="1.1.1.267" evidence="9"/>
<reference evidence="13 14" key="1">
    <citation type="submission" date="2019-03" db="EMBL/GenBank/DDBJ databases">
        <title>Genomic Encyclopedia of Type Strains, Phase IV (KMG-IV): sequencing the most valuable type-strain genomes for metagenomic binning, comparative biology and taxonomic classification.</title>
        <authorList>
            <person name="Goeker M."/>
        </authorList>
    </citation>
    <scope>NUCLEOTIDE SEQUENCE [LARGE SCALE GENOMIC DNA]</scope>
    <source>
        <strain evidence="13 14">DSM 19345</strain>
    </source>
</reference>
<feature type="binding site" evidence="9">
    <location>
        <position position="208"/>
    </location>
    <ligand>
        <name>NADPH</name>
        <dbReference type="ChEBI" id="CHEBI:57783"/>
    </ligand>
</feature>
<dbReference type="RefSeq" id="WP_132805374.1">
    <property type="nucleotide sequence ID" value="NZ_SMAK01000002.1"/>
</dbReference>
<comment type="caution">
    <text evidence="9">Lacks conserved residue(s) required for the propagation of feature annotation.</text>
</comment>
<dbReference type="Proteomes" id="UP000295678">
    <property type="component" value="Unassembled WGS sequence"/>
</dbReference>
<dbReference type="HAMAP" id="MF_00183">
    <property type="entry name" value="DXP_reductoisom"/>
    <property type="match status" value="1"/>
</dbReference>
<feature type="binding site" evidence="9">
    <location>
        <position position="220"/>
    </location>
    <ligand>
        <name>1-deoxy-D-xylulose 5-phosphate</name>
        <dbReference type="ChEBI" id="CHEBI:57792"/>
    </ligand>
</feature>
<dbReference type="PIRSF" id="PIRSF006205">
    <property type="entry name" value="Dxp_reductismrs"/>
    <property type="match status" value="1"/>
</dbReference>
<feature type="binding site" evidence="9">
    <location>
        <position position="153"/>
    </location>
    <ligand>
        <name>Mn(2+)</name>
        <dbReference type="ChEBI" id="CHEBI:29035"/>
    </ligand>
</feature>
<keyword evidence="4 9" id="KW-0521">NADP</keyword>
<gene>
    <name evidence="9" type="primary">dxr</name>
    <name evidence="13" type="ORF">EDC22_102288</name>
</gene>
<sequence>MPPGSAPETISILGATGSIGLSTLDLIGRNPDRFEVEALTANANATALAELAIRFRARLAVVADPAAYGELKAALAGTGIEVAAGPSAVQEAAVRPVSRLMAAIVGAAGLAPTLAAARSGATILLANKECLVSAGRLFMDTARRHRARVIPVDSEHCAIFQALDSNRPEAVESVTITASGGPFRTWSVEQMARARPEDALRHPVWSMGAKISIDSATLMNKGLELIEARHLFDLEPERLSVVVHPESIVHGFVTYADGSVIAQLALPDMRTPIAYALAWPERLATPMDRLDLCSVGRLTFESPDLQRFPALALAQQALSRNDGTATVLNAANEIAVNAFLQRRIKFPDIATIVDKAVSRADTEGVGDVESLEDAVALDGWARRIAGGFISGLLTPAG</sequence>
<keyword evidence="5 9" id="KW-0560">Oxidoreductase</keyword>
<feature type="binding site" evidence="9">
    <location>
        <position position="17"/>
    </location>
    <ligand>
        <name>NADPH</name>
        <dbReference type="ChEBI" id="CHEBI:57783"/>
    </ligand>
</feature>
<comment type="cofactor">
    <cofactor evidence="9">
        <name>Mg(2+)</name>
        <dbReference type="ChEBI" id="CHEBI:18420"/>
    </cofactor>
    <cofactor evidence="9">
        <name>Mn(2+)</name>
        <dbReference type="ChEBI" id="CHEBI:29035"/>
    </cofactor>
</comment>
<dbReference type="PANTHER" id="PTHR30525">
    <property type="entry name" value="1-DEOXY-D-XYLULOSE 5-PHOSPHATE REDUCTOISOMERASE"/>
    <property type="match status" value="1"/>
</dbReference>
<feature type="binding site" evidence="9">
    <location>
        <position position="202"/>
    </location>
    <ligand>
        <name>1-deoxy-D-xylulose 5-phosphate</name>
        <dbReference type="ChEBI" id="CHEBI:57792"/>
    </ligand>
</feature>
<dbReference type="SUPFAM" id="SSF51735">
    <property type="entry name" value="NAD(P)-binding Rossmann-fold domains"/>
    <property type="match status" value="1"/>
</dbReference>
<comment type="caution">
    <text evidence="13">The sequence shown here is derived from an EMBL/GenBank/DDBJ whole genome shotgun (WGS) entry which is preliminary data.</text>
</comment>
<comment type="catalytic activity">
    <reaction evidence="8">
        <text>2-C-methyl-D-erythritol 4-phosphate + NADP(+) = 1-deoxy-D-xylulose 5-phosphate + NADPH + H(+)</text>
        <dbReference type="Rhea" id="RHEA:13717"/>
        <dbReference type="ChEBI" id="CHEBI:15378"/>
        <dbReference type="ChEBI" id="CHEBI:57783"/>
        <dbReference type="ChEBI" id="CHEBI:57792"/>
        <dbReference type="ChEBI" id="CHEBI:58262"/>
        <dbReference type="ChEBI" id="CHEBI:58349"/>
        <dbReference type="EC" id="1.1.1.267"/>
    </reaction>
    <physiologicalReaction direction="right-to-left" evidence="8">
        <dbReference type="Rhea" id="RHEA:13719"/>
    </physiologicalReaction>
</comment>
<feature type="binding site" evidence="9">
    <location>
        <position position="44"/>
    </location>
    <ligand>
        <name>NADPH</name>
        <dbReference type="ChEBI" id="CHEBI:57783"/>
    </ligand>
</feature>
<evidence type="ECO:0000256" key="5">
    <source>
        <dbReference type="ARBA" id="ARBA00023002"/>
    </source>
</evidence>
<keyword evidence="7 9" id="KW-0414">Isoprene biosynthesis</keyword>
<feature type="binding site" evidence="9">
    <location>
        <position position="224"/>
    </location>
    <ligand>
        <name>Mn(2+)</name>
        <dbReference type="ChEBI" id="CHEBI:29035"/>
    </ligand>
</feature>
<dbReference type="GO" id="GO:0030145">
    <property type="term" value="F:manganese ion binding"/>
    <property type="evidence" value="ECO:0007669"/>
    <property type="project" value="TreeGrafter"/>
</dbReference>
<dbReference type="GO" id="GO:0016853">
    <property type="term" value="F:isomerase activity"/>
    <property type="evidence" value="ECO:0007669"/>
    <property type="project" value="UniProtKB-KW"/>
</dbReference>
<name>A0A4V2UZU9_9HYPH</name>
<dbReference type="InterPro" id="IPR026877">
    <property type="entry name" value="DXPR_C"/>
</dbReference>
<dbReference type="Pfam" id="PF13288">
    <property type="entry name" value="DXPR_C"/>
    <property type="match status" value="1"/>
</dbReference>
<comment type="similarity">
    <text evidence="2 9">Belongs to the DXR family.</text>
</comment>
<dbReference type="InterPro" id="IPR003821">
    <property type="entry name" value="DXP_reductoisomerase"/>
</dbReference>
<feature type="domain" description="1-deoxy-D-xylulose 5-phosphate reductoisomerase C-terminal" evidence="11">
    <location>
        <begin position="149"/>
        <end position="232"/>
    </location>
</feature>
<dbReference type="Gene3D" id="3.40.50.720">
    <property type="entry name" value="NAD(P)-binding Rossmann-like Domain"/>
    <property type="match status" value="1"/>
</dbReference>
<evidence type="ECO:0000259" key="11">
    <source>
        <dbReference type="Pfam" id="PF08436"/>
    </source>
</evidence>
<evidence type="ECO:0000256" key="6">
    <source>
        <dbReference type="ARBA" id="ARBA00023211"/>
    </source>
</evidence>
<evidence type="ECO:0000256" key="8">
    <source>
        <dbReference type="ARBA" id="ARBA00048543"/>
    </source>
</evidence>
<feature type="binding site" evidence="9">
    <location>
        <position position="19"/>
    </location>
    <ligand>
        <name>NADPH</name>
        <dbReference type="ChEBI" id="CHEBI:57783"/>
    </ligand>
</feature>